<dbReference type="SUPFAM" id="SSF46565">
    <property type="entry name" value="Chaperone J-domain"/>
    <property type="match status" value="1"/>
</dbReference>
<protein>
    <submittedName>
        <fullName evidence="2">DnaJ domain-containing protein</fullName>
    </submittedName>
</protein>
<dbReference type="Gene3D" id="1.10.3680.10">
    <property type="entry name" value="TerB-like"/>
    <property type="match status" value="1"/>
</dbReference>
<dbReference type="SMART" id="SM00271">
    <property type="entry name" value="DnaJ"/>
    <property type="match status" value="1"/>
</dbReference>
<proteinExistence type="predicted"/>
<dbReference type="Pfam" id="PF00226">
    <property type="entry name" value="DnaJ"/>
    <property type="match status" value="1"/>
</dbReference>
<dbReference type="InterPro" id="IPR001623">
    <property type="entry name" value="DnaJ_domain"/>
</dbReference>
<accession>A0A410RWS8</accession>
<dbReference type="Proteomes" id="UP000288758">
    <property type="component" value="Chromosome"/>
</dbReference>
<dbReference type="InterPro" id="IPR036869">
    <property type="entry name" value="J_dom_sf"/>
</dbReference>
<name>A0A410RWS8_CORCK</name>
<dbReference type="CDD" id="cd07177">
    <property type="entry name" value="terB_like"/>
    <property type="match status" value="1"/>
</dbReference>
<dbReference type="InterPro" id="IPR050817">
    <property type="entry name" value="DjlA_DnaK_co-chaperone"/>
</dbReference>
<dbReference type="CDD" id="cd06257">
    <property type="entry name" value="DnaJ"/>
    <property type="match status" value="1"/>
</dbReference>
<gene>
    <name evidence="2" type="ORF">EJ065_4776</name>
</gene>
<organism evidence="2 3">
    <name type="scientific">Corallococcus coralloides</name>
    <name type="common">Myxococcus coralloides</name>
    <dbReference type="NCBI Taxonomy" id="184914"/>
    <lineage>
        <taxon>Bacteria</taxon>
        <taxon>Pseudomonadati</taxon>
        <taxon>Myxococcota</taxon>
        <taxon>Myxococcia</taxon>
        <taxon>Myxococcales</taxon>
        <taxon>Cystobacterineae</taxon>
        <taxon>Myxococcaceae</taxon>
        <taxon>Corallococcus</taxon>
    </lineage>
</organism>
<dbReference type="EMBL" id="CP034669">
    <property type="protein sequence ID" value="QAT86318.1"/>
    <property type="molecule type" value="Genomic_DNA"/>
</dbReference>
<evidence type="ECO:0000313" key="3">
    <source>
        <dbReference type="Proteomes" id="UP000288758"/>
    </source>
</evidence>
<dbReference type="PROSITE" id="PS50076">
    <property type="entry name" value="DNAJ_2"/>
    <property type="match status" value="1"/>
</dbReference>
<dbReference type="InterPro" id="IPR007791">
    <property type="entry name" value="DjlA_N"/>
</dbReference>
<feature type="domain" description="J" evidence="1">
    <location>
        <begin position="215"/>
        <end position="277"/>
    </location>
</feature>
<sequence>MGAGKVLGAMLGLMAGLLMGGPWAVVLSLILGTALGHYFDEQNAAPPDFPEIFSDFPVTFEPPPKPAPLSQGPGEFPIIQAPDEDPLDRDITALFVDVARADGDMRREEVREVRRYFEEVLRADAHTVQAVRRYLKDFLARPASLDAPAALASCLDSLPSGERLRLLDALYEMALSDGPLQRSEREALKRMAEGLDVPDAKVQALAEQHLGDATAHYQTLGLPPDATDAEVKSAYRKLAARFHPDKASHLAPKAAEQAARRFQAVRDAYEEIRRLRGL</sequence>
<dbReference type="PANTHER" id="PTHR24074">
    <property type="entry name" value="CO-CHAPERONE PROTEIN DJLA"/>
    <property type="match status" value="1"/>
</dbReference>
<dbReference type="Pfam" id="PF05099">
    <property type="entry name" value="TerB"/>
    <property type="match status" value="1"/>
</dbReference>
<dbReference type="AlphaFoldDB" id="A0A410RWS8"/>
<evidence type="ECO:0000259" key="1">
    <source>
        <dbReference type="PROSITE" id="PS50076"/>
    </source>
</evidence>
<dbReference type="Gene3D" id="1.10.287.110">
    <property type="entry name" value="DnaJ domain"/>
    <property type="match status" value="1"/>
</dbReference>
<evidence type="ECO:0000313" key="2">
    <source>
        <dbReference type="EMBL" id="QAT86318.1"/>
    </source>
</evidence>
<reference evidence="2 3" key="1">
    <citation type="submission" date="2018-12" db="EMBL/GenBank/DDBJ databases">
        <title>Complete Genome Sequence of the Corallopyronin A producing Myxobacterium Corallococcus coralloides B035.</title>
        <authorList>
            <person name="Bouhired S.M."/>
            <person name="Rupp O."/>
            <person name="Blom J."/>
            <person name="Schaeberle T.F."/>
            <person name="Kehraus S."/>
            <person name="Schiefer A."/>
            <person name="Pfarr K."/>
            <person name="Goesmann A."/>
            <person name="Hoerauf A."/>
            <person name="Koenig G.M."/>
        </authorList>
    </citation>
    <scope>NUCLEOTIDE SEQUENCE [LARGE SCALE GENOMIC DNA]</scope>
    <source>
        <strain evidence="2 3">B035</strain>
    </source>
</reference>
<dbReference type="PRINTS" id="PR00625">
    <property type="entry name" value="JDOMAIN"/>
</dbReference>
<dbReference type="InterPro" id="IPR029024">
    <property type="entry name" value="TerB-like"/>
</dbReference>